<evidence type="ECO:0000313" key="1">
    <source>
        <dbReference type="EMBL" id="MBA5761069.1"/>
    </source>
</evidence>
<gene>
    <name evidence="1" type="ORF">H2O73_01840</name>
</gene>
<proteinExistence type="predicted"/>
<keyword evidence="2" id="KW-1185">Reference proteome</keyword>
<dbReference type="AlphaFoldDB" id="A0A7W2FMZ4"/>
<protein>
    <submittedName>
        <fullName evidence="1">DUF2860 domain-containing protein</fullName>
    </submittedName>
</protein>
<evidence type="ECO:0000313" key="2">
    <source>
        <dbReference type="Proteomes" id="UP000571701"/>
    </source>
</evidence>
<organism evidence="1 2">
    <name type="scientific">Vibrio marinisediminis</name>
    <dbReference type="NCBI Taxonomy" id="2758441"/>
    <lineage>
        <taxon>Bacteria</taxon>
        <taxon>Pseudomonadati</taxon>
        <taxon>Pseudomonadota</taxon>
        <taxon>Gammaproteobacteria</taxon>
        <taxon>Vibrionales</taxon>
        <taxon>Vibrionaceae</taxon>
        <taxon>Vibrio</taxon>
    </lineage>
</organism>
<name>A0A7W2FMZ4_9VIBR</name>
<dbReference type="Proteomes" id="UP000571701">
    <property type="component" value="Unassembled WGS sequence"/>
</dbReference>
<dbReference type="Pfam" id="PF11059">
    <property type="entry name" value="DUF2860"/>
    <property type="match status" value="1"/>
</dbReference>
<sequence>MKYLLPVVISSVFIAAPVLGALAPERGFSGNVTVLTGVTSNTSNLNVEQDRIQSESDLASSGSGEVDAVAGLLGAVQYTFGDSLNKQFFMGTSRDDIVTGSLAFEIGYRQQLANGTIIDVAVLPTLISGDVWDDPYAINEERKETDLTGNVLRLQVSNVAGSNFDIDMAAGQSDVDNELSGTKGTNLTEQDQELLKREREYFYFKTGYRYFLEDHKALLIPSLNVFTSDSEGEALSFVSFGGEVSYARQINKHGFVLTASVAKRDYDAENPIFNQTRKDKEYGVFLAYEYAGIMGYENWSFVSLVGANTTQSNIDYYTAEQYVVSLGLDYKF</sequence>
<dbReference type="InterPro" id="IPR016896">
    <property type="entry name" value="DUF2860"/>
</dbReference>
<dbReference type="RefSeq" id="WP_182105940.1">
    <property type="nucleotide sequence ID" value="NZ_JACFYF010000001.1"/>
</dbReference>
<dbReference type="PIRSF" id="PIRSF028696">
    <property type="entry name" value="UCP028696"/>
    <property type="match status" value="1"/>
</dbReference>
<accession>A0A7W2FMZ4</accession>
<dbReference type="EMBL" id="JACFYF010000001">
    <property type="protein sequence ID" value="MBA5761069.1"/>
    <property type="molecule type" value="Genomic_DNA"/>
</dbReference>
<reference evidence="1 2" key="1">
    <citation type="submission" date="2020-07" db="EMBL/GenBank/DDBJ databases">
        <title>Vibrio marinisediminis sp. nov., isolated from marine sediment.</title>
        <authorList>
            <person name="Ji X."/>
        </authorList>
    </citation>
    <scope>NUCLEOTIDE SEQUENCE [LARGE SCALE GENOMIC DNA]</scope>
    <source>
        <strain evidence="1 2">404</strain>
    </source>
</reference>
<comment type="caution">
    <text evidence="1">The sequence shown here is derived from an EMBL/GenBank/DDBJ whole genome shotgun (WGS) entry which is preliminary data.</text>
</comment>